<evidence type="ECO:0000256" key="7">
    <source>
        <dbReference type="ARBA" id="ARBA00031154"/>
    </source>
</evidence>
<dbReference type="PANTHER" id="PTHR13295:SF4">
    <property type="entry name" value="GLUTAMATE--CYSTEINE LIGASE REGULATORY SUBUNIT"/>
    <property type="match status" value="1"/>
</dbReference>
<feature type="region of interest" description="Disordered" evidence="10">
    <location>
        <begin position="144"/>
        <end position="164"/>
    </location>
</feature>
<evidence type="ECO:0000256" key="1">
    <source>
        <dbReference type="ARBA" id="ARBA00005006"/>
    </source>
</evidence>
<evidence type="ECO:0000313" key="12">
    <source>
        <dbReference type="EMBL" id="KAF1983173.1"/>
    </source>
</evidence>
<dbReference type="InterPro" id="IPR036812">
    <property type="entry name" value="NAD(P)_OxRdtase_dom_sf"/>
</dbReference>
<evidence type="ECO:0000256" key="9">
    <source>
        <dbReference type="ARBA" id="ARBA00032926"/>
    </source>
</evidence>
<dbReference type="GO" id="GO:0030234">
    <property type="term" value="F:enzyme regulator activity"/>
    <property type="evidence" value="ECO:0007669"/>
    <property type="project" value="TreeGrafter"/>
</dbReference>
<evidence type="ECO:0000256" key="10">
    <source>
        <dbReference type="SAM" id="MobiDB-lite"/>
    </source>
</evidence>
<keyword evidence="5" id="KW-0560">Oxidoreductase</keyword>
<dbReference type="GO" id="GO:0035226">
    <property type="term" value="F:glutamate-cysteine ligase catalytic subunit binding"/>
    <property type="evidence" value="ECO:0007669"/>
    <property type="project" value="InterPro"/>
</dbReference>
<evidence type="ECO:0000256" key="4">
    <source>
        <dbReference type="ARBA" id="ARBA00022684"/>
    </source>
</evidence>
<dbReference type="AlphaFoldDB" id="A0A6G1GQE6"/>
<evidence type="ECO:0000256" key="3">
    <source>
        <dbReference type="ARBA" id="ARBA00011532"/>
    </source>
</evidence>
<dbReference type="SUPFAM" id="SSF51430">
    <property type="entry name" value="NAD(P)-linked oxidoreductase"/>
    <property type="match status" value="1"/>
</dbReference>
<name>A0A6G1GQE6_9PEZI</name>
<evidence type="ECO:0000256" key="2">
    <source>
        <dbReference type="ARBA" id="ARBA00008612"/>
    </source>
</evidence>
<proteinExistence type="inferred from homology"/>
<comment type="similarity">
    <text evidence="2">Belongs to the aldo/keto reductase family. Glutamate--cysteine ligase light chain subfamily.</text>
</comment>
<evidence type="ECO:0000256" key="5">
    <source>
        <dbReference type="ARBA" id="ARBA00023002"/>
    </source>
</evidence>
<dbReference type="EMBL" id="ML977177">
    <property type="protein sequence ID" value="KAF1983173.1"/>
    <property type="molecule type" value="Genomic_DNA"/>
</dbReference>
<keyword evidence="4" id="KW-0317">Glutathione biosynthesis</keyword>
<protein>
    <recommendedName>
        <fullName evidence="8">GCS light chain</fullName>
    </recommendedName>
    <alternativeName>
        <fullName evidence="6">Gamma-ECS regulatory subunit</fullName>
    </alternativeName>
    <alternativeName>
        <fullName evidence="9">Gamma-glutamylcysteine synthetase regulatory subunit</fullName>
    </alternativeName>
    <alternativeName>
        <fullName evidence="7">Glutamate--cysteine ligase modifier subunit</fullName>
    </alternativeName>
</protein>
<dbReference type="GO" id="GO:0006750">
    <property type="term" value="P:glutathione biosynthetic process"/>
    <property type="evidence" value="ECO:0007669"/>
    <property type="project" value="UniProtKB-UniPathway"/>
</dbReference>
<feature type="domain" description="NADP-dependent oxidoreductase" evidence="11">
    <location>
        <begin position="84"/>
        <end position="254"/>
    </location>
</feature>
<dbReference type="InterPro" id="IPR032963">
    <property type="entry name" value="Gclm"/>
</dbReference>
<feature type="region of interest" description="Disordered" evidence="10">
    <location>
        <begin position="40"/>
        <end position="60"/>
    </location>
</feature>
<reference evidence="12" key="1">
    <citation type="journal article" date="2020" name="Stud. Mycol.">
        <title>101 Dothideomycetes genomes: a test case for predicting lifestyles and emergence of pathogens.</title>
        <authorList>
            <person name="Haridas S."/>
            <person name="Albert R."/>
            <person name="Binder M."/>
            <person name="Bloem J."/>
            <person name="Labutti K."/>
            <person name="Salamov A."/>
            <person name="Andreopoulos B."/>
            <person name="Baker S."/>
            <person name="Barry K."/>
            <person name="Bills G."/>
            <person name="Bluhm B."/>
            <person name="Cannon C."/>
            <person name="Castanera R."/>
            <person name="Culley D."/>
            <person name="Daum C."/>
            <person name="Ezra D."/>
            <person name="Gonzalez J."/>
            <person name="Henrissat B."/>
            <person name="Kuo A."/>
            <person name="Liang C."/>
            <person name="Lipzen A."/>
            <person name="Lutzoni F."/>
            <person name="Magnuson J."/>
            <person name="Mondo S."/>
            <person name="Nolan M."/>
            <person name="Ohm R."/>
            <person name="Pangilinan J."/>
            <person name="Park H.-J."/>
            <person name="Ramirez L."/>
            <person name="Alfaro M."/>
            <person name="Sun H."/>
            <person name="Tritt A."/>
            <person name="Yoshinaga Y."/>
            <person name="Zwiers L.-H."/>
            <person name="Turgeon B."/>
            <person name="Goodwin S."/>
            <person name="Spatafora J."/>
            <person name="Crous P."/>
            <person name="Grigoriev I."/>
        </authorList>
    </citation>
    <scope>NUCLEOTIDE SEQUENCE</scope>
    <source>
        <strain evidence="12">CBS 113979</strain>
    </source>
</reference>
<feature type="compositionally biased region" description="Polar residues" evidence="10">
    <location>
        <begin position="1"/>
        <end position="16"/>
    </location>
</feature>
<evidence type="ECO:0000313" key="13">
    <source>
        <dbReference type="Proteomes" id="UP000800041"/>
    </source>
</evidence>
<comment type="subunit">
    <text evidence="3">Heterodimer of a catalytic heavy chain and a regulatory light chain.</text>
</comment>
<dbReference type="GO" id="GO:0016491">
    <property type="term" value="F:oxidoreductase activity"/>
    <property type="evidence" value="ECO:0007669"/>
    <property type="project" value="UniProtKB-KW"/>
</dbReference>
<evidence type="ECO:0000256" key="6">
    <source>
        <dbReference type="ARBA" id="ARBA00030406"/>
    </source>
</evidence>
<keyword evidence="13" id="KW-1185">Reference proteome</keyword>
<feature type="compositionally biased region" description="Low complexity" evidence="10">
    <location>
        <begin position="44"/>
        <end position="59"/>
    </location>
</feature>
<dbReference type="OrthoDB" id="5596051at2759"/>
<evidence type="ECO:0000259" key="11">
    <source>
        <dbReference type="Pfam" id="PF00248"/>
    </source>
</evidence>
<dbReference type="UniPathway" id="UPA00142">
    <property type="reaction ID" value="UER00209"/>
</dbReference>
<comment type="pathway">
    <text evidence="1">Sulfur metabolism; glutathione biosynthesis; glutathione from L-cysteine and L-glutamate: step 1/2.</text>
</comment>
<dbReference type="PANTHER" id="PTHR13295">
    <property type="entry name" value="GLUTAMATE CYSTEINE LIGASE REGULATORY SUBUNIT"/>
    <property type="match status" value="1"/>
</dbReference>
<dbReference type="InterPro" id="IPR023210">
    <property type="entry name" value="NADP_OxRdtase_dom"/>
</dbReference>
<dbReference type="Pfam" id="PF00248">
    <property type="entry name" value="Aldo_ket_red"/>
    <property type="match status" value="1"/>
</dbReference>
<accession>A0A6G1GQE6</accession>
<gene>
    <name evidence="12" type="ORF">K402DRAFT_338965</name>
</gene>
<feature type="region of interest" description="Disordered" evidence="10">
    <location>
        <begin position="1"/>
        <end position="25"/>
    </location>
</feature>
<organism evidence="12 13">
    <name type="scientific">Aulographum hederae CBS 113979</name>
    <dbReference type="NCBI Taxonomy" id="1176131"/>
    <lineage>
        <taxon>Eukaryota</taxon>
        <taxon>Fungi</taxon>
        <taxon>Dikarya</taxon>
        <taxon>Ascomycota</taxon>
        <taxon>Pezizomycotina</taxon>
        <taxon>Dothideomycetes</taxon>
        <taxon>Pleosporomycetidae</taxon>
        <taxon>Aulographales</taxon>
        <taxon>Aulographaceae</taxon>
    </lineage>
</organism>
<dbReference type="GO" id="GO:0017109">
    <property type="term" value="C:glutamate-cysteine ligase complex"/>
    <property type="evidence" value="ECO:0007669"/>
    <property type="project" value="TreeGrafter"/>
</dbReference>
<dbReference type="Gene3D" id="3.20.20.100">
    <property type="entry name" value="NADP-dependent oxidoreductase domain"/>
    <property type="match status" value="1"/>
</dbReference>
<dbReference type="Proteomes" id="UP000800041">
    <property type="component" value="Unassembled WGS sequence"/>
</dbReference>
<evidence type="ECO:0000256" key="8">
    <source>
        <dbReference type="ARBA" id="ARBA00031732"/>
    </source>
</evidence>
<sequence>MKLVLSTSNIMTSHPSISHRPLTEKSNTELTGSLRNNITSAQEAAKSSSQTTKSASPKAPWIAETTSTLSIPCPSLSRSGPLQEPRSAYDITVKLFFLPSIPSSRRCEHTREALDLVLKELGVDSIDLLITSFPGISFDAEDDSDSDLSDLSQPSSPTHNTFDSVSAGVDGCGDSVVQPESIDSLLTTYATLESLVDSGLIHTLGLAEFGTSRLQKFLPKTRIPPTVDQINVRDCCVVPRPLIQYAKAQGLELLTHNDCTDILPRGTLRDLLGPKEGKGVGVLAGTGEKEDGELGLRGDVEPQFVVKYTAVVRDRGVVENKGYFAVAELNEE</sequence>